<feature type="domain" description="K Homology" evidence="1">
    <location>
        <begin position="14"/>
        <end position="88"/>
    </location>
</feature>
<dbReference type="InterPro" id="IPR004088">
    <property type="entry name" value="KH_dom_type_1"/>
</dbReference>
<dbReference type="OrthoDB" id="752362at2759"/>
<evidence type="ECO:0000313" key="3">
    <source>
        <dbReference type="Proteomes" id="UP000265703"/>
    </source>
</evidence>
<comment type="caution">
    <text evidence="2">The sequence shown here is derived from an EMBL/GenBank/DDBJ whole genome shotgun (WGS) entry which is preliminary data.</text>
</comment>
<organism evidence="2 3">
    <name type="scientific">Glomus cerebriforme</name>
    <dbReference type="NCBI Taxonomy" id="658196"/>
    <lineage>
        <taxon>Eukaryota</taxon>
        <taxon>Fungi</taxon>
        <taxon>Fungi incertae sedis</taxon>
        <taxon>Mucoromycota</taxon>
        <taxon>Glomeromycotina</taxon>
        <taxon>Glomeromycetes</taxon>
        <taxon>Glomerales</taxon>
        <taxon>Glomeraceae</taxon>
        <taxon>Glomus</taxon>
    </lineage>
</organism>
<keyword evidence="3" id="KW-1185">Reference proteome</keyword>
<proteinExistence type="predicted"/>
<reference evidence="2 3" key="1">
    <citation type="submission" date="2018-06" db="EMBL/GenBank/DDBJ databases">
        <title>Comparative genomics reveals the genomic features of Rhizophagus irregularis, R. cerebriforme, R. diaphanum and Gigaspora rosea, and their symbiotic lifestyle signature.</title>
        <authorList>
            <person name="Morin E."/>
            <person name="San Clemente H."/>
            <person name="Chen E.C.H."/>
            <person name="De La Providencia I."/>
            <person name="Hainaut M."/>
            <person name="Kuo A."/>
            <person name="Kohler A."/>
            <person name="Murat C."/>
            <person name="Tang N."/>
            <person name="Roy S."/>
            <person name="Loubradou J."/>
            <person name="Henrissat B."/>
            <person name="Grigoriev I.V."/>
            <person name="Corradi N."/>
            <person name="Roux C."/>
            <person name="Martin F.M."/>
        </authorList>
    </citation>
    <scope>NUCLEOTIDE SEQUENCE [LARGE SCALE GENOMIC DNA]</scope>
    <source>
        <strain evidence="2 3">DAOM 227022</strain>
    </source>
</reference>
<dbReference type="SMART" id="SM00322">
    <property type="entry name" value="KH"/>
    <property type="match status" value="1"/>
</dbReference>
<dbReference type="GO" id="GO:0003723">
    <property type="term" value="F:RNA binding"/>
    <property type="evidence" value="ECO:0007669"/>
    <property type="project" value="InterPro"/>
</dbReference>
<dbReference type="InterPro" id="IPR036612">
    <property type="entry name" value="KH_dom_type_1_sf"/>
</dbReference>
<accession>A0A397SQ00</accession>
<protein>
    <recommendedName>
        <fullName evidence="1">K Homology domain-containing protein</fullName>
    </recommendedName>
</protein>
<evidence type="ECO:0000313" key="2">
    <source>
        <dbReference type="EMBL" id="RIA84921.1"/>
    </source>
</evidence>
<dbReference type="InterPro" id="IPR004087">
    <property type="entry name" value="KH_dom"/>
</dbReference>
<dbReference type="SUPFAM" id="SSF54791">
    <property type="entry name" value="Eukaryotic type KH-domain (KH-domain type I)"/>
    <property type="match status" value="1"/>
</dbReference>
<dbReference type="Pfam" id="PF00013">
    <property type="entry name" value="KH_1"/>
    <property type="match status" value="1"/>
</dbReference>
<gene>
    <name evidence="2" type="ORF">C1645_831582</name>
</gene>
<dbReference type="AlphaFoldDB" id="A0A397SQ00"/>
<dbReference type="Gene3D" id="3.30.1370.10">
    <property type="entry name" value="K Homology domain, type 1"/>
    <property type="match status" value="1"/>
</dbReference>
<sequence>MQTQIQNPRYSTISIISTRITIPQNVEIGKLIGFRGHNLKKIGGKTNTFIYVNSDTNPAQIEISLKNFSNGSEKKITKALDKLDKLIKSLETERNQIHTGKMEEKDRILKDDNNQQATLKIQKEIDSEKKGKYFKREMSQNYVARKIIGYGTSRNLNSRRNIP</sequence>
<evidence type="ECO:0000259" key="1">
    <source>
        <dbReference type="SMART" id="SM00322"/>
    </source>
</evidence>
<dbReference type="EMBL" id="QKYT01000460">
    <property type="protein sequence ID" value="RIA84921.1"/>
    <property type="molecule type" value="Genomic_DNA"/>
</dbReference>
<dbReference type="Proteomes" id="UP000265703">
    <property type="component" value="Unassembled WGS sequence"/>
</dbReference>
<name>A0A397SQ00_9GLOM</name>